<comment type="caution">
    <text evidence="2">The sequence shown here is derived from an EMBL/GenBank/DDBJ whole genome shotgun (WGS) entry which is preliminary data.</text>
</comment>
<dbReference type="InterPro" id="IPR016024">
    <property type="entry name" value="ARM-type_fold"/>
</dbReference>
<evidence type="ECO:0008006" key="3">
    <source>
        <dbReference type="Google" id="ProtNLM"/>
    </source>
</evidence>
<dbReference type="PANTHER" id="PTHR12697:SF5">
    <property type="entry name" value="DEOXYHYPUSINE HYDROXYLASE"/>
    <property type="match status" value="1"/>
</dbReference>
<organism evidence="2">
    <name type="scientific">marine sediment metagenome</name>
    <dbReference type="NCBI Taxonomy" id="412755"/>
    <lineage>
        <taxon>unclassified sequences</taxon>
        <taxon>metagenomes</taxon>
        <taxon>ecological metagenomes</taxon>
    </lineage>
</organism>
<proteinExistence type="predicted"/>
<reference evidence="2" key="1">
    <citation type="journal article" date="2014" name="Front. Microbiol.">
        <title>High frequency of phylogenetically diverse reductive dehalogenase-homologous genes in deep subseafloor sedimentary metagenomes.</title>
        <authorList>
            <person name="Kawai M."/>
            <person name="Futagami T."/>
            <person name="Toyoda A."/>
            <person name="Takaki Y."/>
            <person name="Nishi S."/>
            <person name="Hori S."/>
            <person name="Arai W."/>
            <person name="Tsubouchi T."/>
            <person name="Morono Y."/>
            <person name="Uchiyama I."/>
            <person name="Ito T."/>
            <person name="Fujiyama A."/>
            <person name="Inagaki F."/>
            <person name="Takami H."/>
        </authorList>
    </citation>
    <scope>NUCLEOTIDE SEQUENCE</scope>
    <source>
        <strain evidence="2">Expedition CK06-06</strain>
    </source>
</reference>
<protein>
    <recommendedName>
        <fullName evidence="3">HEAT repeat domain-containing protein</fullName>
    </recommendedName>
</protein>
<evidence type="ECO:0000256" key="1">
    <source>
        <dbReference type="SAM" id="MobiDB-lite"/>
    </source>
</evidence>
<dbReference type="Pfam" id="PF13646">
    <property type="entry name" value="HEAT_2"/>
    <property type="match status" value="1"/>
</dbReference>
<dbReference type="GO" id="GO:0016491">
    <property type="term" value="F:oxidoreductase activity"/>
    <property type="evidence" value="ECO:0007669"/>
    <property type="project" value="TreeGrafter"/>
</dbReference>
<sequence length="396" mass="43996">LKGALEAIGLTDFMPDRGVIIIPFKDSEGRKHLIQVALKNEVLPEELAGYELSPVSDKYLIKVLPEEYRGPASGSTDQKERASGSTGTGKVPRSVTGEKNSKKDKITKDLSASQGDKIRLARDLQSQSVRKGSRRGPSISSKIWVYVGLIILVLMGKPAMAQKEALNNSTMESARELLAQTKASIQNEPKEQPAVDKTAFLIRKLRTAEDPLSRYSAVEELEKRKDLRAIPALQAALEDKDWRVAQLAAQALAVLRDKKSIPYLVDALGHKLWTVWGSASDTLVTFGRDSVKPLEKILNSDNSFIRKRVADTLDKLKWEPKTRNERILYLIAKYKWDDVANVGKPAVEYLIRLLSDDNEYIRESASKTLVKIGKPAKDPLKKTLKTAGRDLQSLVG</sequence>
<feature type="region of interest" description="Disordered" evidence="1">
    <location>
        <begin position="70"/>
        <end position="112"/>
    </location>
</feature>
<feature type="compositionally biased region" description="Basic and acidic residues" evidence="1">
    <location>
        <begin position="99"/>
        <end position="108"/>
    </location>
</feature>
<dbReference type="InterPro" id="IPR011989">
    <property type="entry name" value="ARM-like"/>
</dbReference>
<name>X0TZE5_9ZZZZ</name>
<evidence type="ECO:0000313" key="2">
    <source>
        <dbReference type="EMBL" id="GAF81525.1"/>
    </source>
</evidence>
<feature type="non-terminal residue" evidence="2">
    <location>
        <position position="1"/>
    </location>
</feature>
<dbReference type="EMBL" id="BARS01007324">
    <property type="protein sequence ID" value="GAF81525.1"/>
    <property type="molecule type" value="Genomic_DNA"/>
</dbReference>
<dbReference type="PANTHER" id="PTHR12697">
    <property type="entry name" value="PBS LYASE HEAT-LIKE PROTEIN"/>
    <property type="match status" value="1"/>
</dbReference>
<dbReference type="SUPFAM" id="SSF48371">
    <property type="entry name" value="ARM repeat"/>
    <property type="match status" value="1"/>
</dbReference>
<dbReference type="AlphaFoldDB" id="X0TZE5"/>
<dbReference type="Gene3D" id="1.25.10.10">
    <property type="entry name" value="Leucine-rich Repeat Variant"/>
    <property type="match status" value="2"/>
</dbReference>
<dbReference type="InterPro" id="IPR004155">
    <property type="entry name" value="PBS_lyase_HEAT"/>
</dbReference>
<dbReference type="SMART" id="SM00567">
    <property type="entry name" value="EZ_HEAT"/>
    <property type="match status" value="4"/>
</dbReference>
<gene>
    <name evidence="2" type="ORF">S01H1_14116</name>
</gene>
<accession>X0TZE5</accession>
<feature type="non-terminal residue" evidence="2">
    <location>
        <position position="396"/>
    </location>
</feature>